<accession>A0AAJ4Z890</accession>
<evidence type="ECO:0000313" key="1">
    <source>
        <dbReference type="EMBL" id="SUA88608.1"/>
    </source>
</evidence>
<sequence>MVEPLCDGSYAFTIHFSGRPPSGCGSQNTIYALFGAEEERGYVIPISAVDQTQGKKIEAGDGPWTMVLDQTNHYLYISTADGTITIVNTL</sequence>
<protein>
    <submittedName>
        <fullName evidence="1">Uncharacterized protein</fullName>
    </submittedName>
</protein>
<name>A0AAJ4Z890_PANPU</name>
<dbReference type="EMBL" id="UGSJ01000001">
    <property type="protein sequence ID" value="SUA88608.1"/>
    <property type="molecule type" value="Genomic_DNA"/>
</dbReference>
<comment type="caution">
    <text evidence="1">The sequence shown here is derived from an EMBL/GenBank/DDBJ whole genome shotgun (WGS) entry which is preliminary data.</text>
</comment>
<proteinExistence type="predicted"/>
<dbReference type="SUPFAM" id="SSF51004">
    <property type="entry name" value="C-terminal (heme d1) domain of cytochrome cd1-nitrite reductase"/>
    <property type="match status" value="1"/>
</dbReference>
<reference evidence="1 2" key="1">
    <citation type="submission" date="2018-06" db="EMBL/GenBank/DDBJ databases">
        <authorList>
            <consortium name="Pathogen Informatics"/>
            <person name="Doyle S."/>
        </authorList>
    </citation>
    <scope>NUCLEOTIDE SEQUENCE [LARGE SCALE GENOMIC DNA]</scope>
    <source>
        <strain evidence="1 2">NCTC13159</strain>
    </source>
</reference>
<evidence type="ECO:0000313" key="2">
    <source>
        <dbReference type="Proteomes" id="UP000254589"/>
    </source>
</evidence>
<dbReference type="Proteomes" id="UP000254589">
    <property type="component" value="Unassembled WGS sequence"/>
</dbReference>
<dbReference type="AlphaFoldDB" id="A0AAJ4Z890"/>
<organism evidence="1 2">
    <name type="scientific">Pandoraea pulmonicola</name>
    <dbReference type="NCBI Taxonomy" id="93221"/>
    <lineage>
        <taxon>Bacteria</taxon>
        <taxon>Pseudomonadati</taxon>
        <taxon>Pseudomonadota</taxon>
        <taxon>Betaproteobacteria</taxon>
        <taxon>Burkholderiales</taxon>
        <taxon>Burkholderiaceae</taxon>
        <taxon>Pandoraea</taxon>
    </lineage>
</organism>
<dbReference type="RefSeq" id="WP_147284501.1">
    <property type="nucleotide sequence ID" value="NZ_CP010310.2"/>
</dbReference>
<dbReference type="InterPro" id="IPR011048">
    <property type="entry name" value="Haem_d1_sf"/>
</dbReference>
<gene>
    <name evidence="1" type="ORF">NCTC13159_00058</name>
</gene>